<evidence type="ECO:0000256" key="3">
    <source>
        <dbReference type="ARBA" id="ARBA00022771"/>
    </source>
</evidence>
<dbReference type="Gene3D" id="3.30.40.10">
    <property type="entry name" value="Zinc/RING finger domain, C3HC4 (zinc finger)"/>
    <property type="match status" value="1"/>
</dbReference>
<feature type="domain" description="RING-type" evidence="8">
    <location>
        <begin position="15"/>
        <end position="58"/>
    </location>
</feature>
<dbReference type="SMART" id="SM00589">
    <property type="entry name" value="PRY"/>
    <property type="match status" value="1"/>
</dbReference>
<dbReference type="PRINTS" id="PR01407">
    <property type="entry name" value="BUTYPHLNCDUF"/>
</dbReference>
<dbReference type="PANTHER" id="PTHR25465">
    <property type="entry name" value="B-BOX DOMAIN CONTAINING"/>
    <property type="match status" value="1"/>
</dbReference>
<keyword evidence="1" id="KW-0399">Innate immunity</keyword>
<dbReference type="InterPro" id="IPR043136">
    <property type="entry name" value="B30.2/SPRY_sf"/>
</dbReference>
<evidence type="ECO:0000256" key="6">
    <source>
        <dbReference type="PROSITE-ProRule" id="PRU00024"/>
    </source>
</evidence>
<dbReference type="InterPro" id="IPR017907">
    <property type="entry name" value="Znf_RING_CS"/>
</dbReference>
<feature type="coiled-coil region" evidence="7">
    <location>
        <begin position="180"/>
        <end position="207"/>
    </location>
</feature>
<dbReference type="InterPro" id="IPR003877">
    <property type="entry name" value="SPRY_dom"/>
</dbReference>
<dbReference type="Gene3D" id="3.30.160.60">
    <property type="entry name" value="Classic Zinc Finger"/>
    <property type="match status" value="1"/>
</dbReference>
<dbReference type="InterPro" id="IPR003879">
    <property type="entry name" value="Butyrophylin_SPRY"/>
</dbReference>
<dbReference type="Pfam" id="PF00622">
    <property type="entry name" value="SPRY"/>
    <property type="match status" value="1"/>
</dbReference>
<feature type="domain" description="B box-type" evidence="9">
    <location>
        <begin position="90"/>
        <end position="130"/>
    </location>
</feature>
<dbReference type="GeneTree" id="ENSGT01150000286950"/>
<dbReference type="PANTHER" id="PTHR25465:SF5">
    <property type="entry name" value="E3 UBIQUITIN_ISG15 LIGASE TRIM25-RELATED"/>
    <property type="match status" value="1"/>
</dbReference>
<dbReference type="GO" id="GO:0008270">
    <property type="term" value="F:zinc ion binding"/>
    <property type="evidence" value="ECO:0007669"/>
    <property type="project" value="UniProtKB-KW"/>
</dbReference>
<dbReference type="GO" id="GO:0045087">
    <property type="term" value="P:innate immune response"/>
    <property type="evidence" value="ECO:0007669"/>
    <property type="project" value="UniProtKB-KW"/>
</dbReference>
<evidence type="ECO:0000256" key="5">
    <source>
        <dbReference type="ARBA" id="ARBA00022859"/>
    </source>
</evidence>
<dbReference type="InterPro" id="IPR013320">
    <property type="entry name" value="ConA-like_dom_sf"/>
</dbReference>
<feature type="domain" description="B30.2/SPRY" evidence="10">
    <location>
        <begin position="241"/>
        <end position="436"/>
    </location>
</feature>
<evidence type="ECO:0000256" key="7">
    <source>
        <dbReference type="SAM" id="Coils"/>
    </source>
</evidence>
<dbReference type="SUPFAM" id="SSF57850">
    <property type="entry name" value="RING/U-box"/>
    <property type="match status" value="1"/>
</dbReference>
<dbReference type="InterPro" id="IPR013083">
    <property type="entry name" value="Znf_RING/FYVE/PHD"/>
</dbReference>
<dbReference type="InterPro" id="IPR001870">
    <property type="entry name" value="B30.2/SPRY"/>
</dbReference>
<accession>A0A8C4TIG9</accession>
<evidence type="ECO:0000259" key="8">
    <source>
        <dbReference type="PROSITE" id="PS50089"/>
    </source>
</evidence>
<dbReference type="Pfam" id="PF15227">
    <property type="entry name" value="zf-C3HC4_4"/>
    <property type="match status" value="1"/>
</dbReference>
<evidence type="ECO:0000259" key="10">
    <source>
        <dbReference type="PROSITE" id="PS50188"/>
    </source>
</evidence>
<dbReference type="GO" id="GO:0005737">
    <property type="term" value="C:cytoplasm"/>
    <property type="evidence" value="ECO:0007669"/>
    <property type="project" value="UniProtKB-ARBA"/>
</dbReference>
<dbReference type="AlphaFoldDB" id="A0A8C4TIG9"/>
<keyword evidence="2" id="KW-0479">Metal-binding</keyword>
<protein>
    <recommendedName>
        <fullName evidence="13">Tripartite motif-containing protein 16-like</fullName>
    </recommendedName>
</protein>
<dbReference type="PROSITE" id="PS50188">
    <property type="entry name" value="B302_SPRY"/>
    <property type="match status" value="1"/>
</dbReference>
<keyword evidence="7" id="KW-0175">Coiled coil</keyword>
<evidence type="ECO:0000256" key="2">
    <source>
        <dbReference type="ARBA" id="ARBA00022723"/>
    </source>
</evidence>
<dbReference type="Pfam" id="PF00643">
    <property type="entry name" value="zf-B_box"/>
    <property type="match status" value="1"/>
</dbReference>
<dbReference type="PROSITE" id="PS50089">
    <property type="entry name" value="ZF_RING_2"/>
    <property type="match status" value="1"/>
</dbReference>
<dbReference type="CDD" id="cd16040">
    <property type="entry name" value="SPRY_PRY_SNTX"/>
    <property type="match status" value="1"/>
</dbReference>
<keyword evidence="12" id="KW-1185">Reference proteome</keyword>
<evidence type="ECO:0000313" key="12">
    <source>
        <dbReference type="Proteomes" id="UP000694620"/>
    </source>
</evidence>
<sequence length="440" mass="51322">MAEALSSLSMSQYSCSLCLEVLKEPATLPCGHNYCLECINKHWDRLDIKGTCKCPQCEMEFHPRPQLYKNTTLSDLIENIKEHTESTGNLKENFCTKHQRVLEMFCRTDKMFVCSECVATEHSYHDTKTLNEERAERKVRSEIGKRQVTWKEEVQEHQKTFKSAIQFIERLKLIVIDMIRDQKRKKLRKDEELIKRLEKEIRETLAGLLTHVSLTITFSISLPSFFRNFHLSVSLLKTTAHLRLLVMETSFLTLRGRNFQPLTLDPNTAHKHLHLSERKKKVTQEEKESRYHDHPDRFDYWQQVLCREELRGTCFYWEVEWSGKNVEIGVTYKGISRKGVGDECVLGFNDKSWNLSCSYCSCSAWHNKKETQINAPFCHRIGVFLDYSAGSLSFYSVSDSMTLLHRFSASFTESLYPAFRLGSESFVAICLPNQSSFYHL</sequence>
<evidence type="ECO:0000256" key="4">
    <source>
        <dbReference type="ARBA" id="ARBA00022833"/>
    </source>
</evidence>
<dbReference type="PROSITE" id="PS00518">
    <property type="entry name" value="ZF_RING_1"/>
    <property type="match status" value="1"/>
</dbReference>
<reference evidence="11" key="3">
    <citation type="submission" date="2025-09" db="UniProtKB">
        <authorList>
            <consortium name="Ensembl"/>
        </authorList>
    </citation>
    <scope>IDENTIFICATION</scope>
</reference>
<name>A0A8C4TIG9_ERPCA</name>
<reference evidence="11" key="1">
    <citation type="submission" date="2021-06" db="EMBL/GenBank/DDBJ databases">
        <authorList>
            <consortium name="Wellcome Sanger Institute Data Sharing"/>
        </authorList>
    </citation>
    <scope>NUCLEOTIDE SEQUENCE [LARGE SCALE GENOMIC DNA]</scope>
</reference>
<dbReference type="InterPro" id="IPR001841">
    <property type="entry name" value="Znf_RING"/>
</dbReference>
<dbReference type="SUPFAM" id="SSF57845">
    <property type="entry name" value="B-box zinc-binding domain"/>
    <property type="match status" value="1"/>
</dbReference>
<reference evidence="11" key="2">
    <citation type="submission" date="2025-08" db="UniProtKB">
        <authorList>
            <consortium name="Ensembl"/>
        </authorList>
    </citation>
    <scope>IDENTIFICATION</scope>
</reference>
<dbReference type="InterPro" id="IPR000315">
    <property type="entry name" value="Znf_B-box"/>
</dbReference>
<evidence type="ECO:0000256" key="1">
    <source>
        <dbReference type="ARBA" id="ARBA00022588"/>
    </source>
</evidence>
<keyword evidence="5" id="KW-0391">Immunity</keyword>
<evidence type="ECO:0008006" key="13">
    <source>
        <dbReference type="Google" id="ProtNLM"/>
    </source>
</evidence>
<dbReference type="Proteomes" id="UP000694620">
    <property type="component" value="Chromosome 12"/>
</dbReference>
<dbReference type="SMART" id="SM00336">
    <property type="entry name" value="BBOX"/>
    <property type="match status" value="1"/>
</dbReference>
<keyword evidence="3 6" id="KW-0863">Zinc-finger</keyword>
<keyword evidence="4" id="KW-0862">Zinc</keyword>
<dbReference type="InterPro" id="IPR051051">
    <property type="entry name" value="E3_ubiq-ligase_TRIM/RNF"/>
</dbReference>
<organism evidence="11 12">
    <name type="scientific">Erpetoichthys calabaricus</name>
    <name type="common">Rope fish</name>
    <name type="synonym">Calamoichthys calabaricus</name>
    <dbReference type="NCBI Taxonomy" id="27687"/>
    <lineage>
        <taxon>Eukaryota</taxon>
        <taxon>Metazoa</taxon>
        <taxon>Chordata</taxon>
        <taxon>Craniata</taxon>
        <taxon>Vertebrata</taxon>
        <taxon>Euteleostomi</taxon>
        <taxon>Actinopterygii</taxon>
        <taxon>Polypteriformes</taxon>
        <taxon>Polypteridae</taxon>
        <taxon>Erpetoichthys</taxon>
    </lineage>
</organism>
<dbReference type="Gene3D" id="2.60.120.920">
    <property type="match status" value="1"/>
</dbReference>
<proteinExistence type="predicted"/>
<dbReference type="SMART" id="SM00184">
    <property type="entry name" value="RING"/>
    <property type="match status" value="1"/>
</dbReference>
<evidence type="ECO:0000313" key="11">
    <source>
        <dbReference type="Ensembl" id="ENSECRP00000032908.1"/>
    </source>
</evidence>
<dbReference type="Pfam" id="PF13765">
    <property type="entry name" value="PRY"/>
    <property type="match status" value="1"/>
</dbReference>
<dbReference type="CDD" id="cd19769">
    <property type="entry name" value="Bbox2_TRIM16-like"/>
    <property type="match status" value="1"/>
</dbReference>
<dbReference type="SUPFAM" id="SSF49899">
    <property type="entry name" value="Concanavalin A-like lectins/glucanases"/>
    <property type="match status" value="1"/>
</dbReference>
<dbReference type="SMART" id="SM00449">
    <property type="entry name" value="SPRY"/>
    <property type="match status" value="1"/>
</dbReference>
<dbReference type="PROSITE" id="PS50119">
    <property type="entry name" value="ZF_BBOX"/>
    <property type="match status" value="1"/>
</dbReference>
<dbReference type="InterPro" id="IPR006574">
    <property type="entry name" value="PRY"/>
</dbReference>
<dbReference type="Ensembl" id="ENSECRT00000033632.1">
    <property type="protein sequence ID" value="ENSECRP00000032908.1"/>
    <property type="gene ID" value="ENSECRG00000022279.1"/>
</dbReference>
<evidence type="ECO:0000259" key="9">
    <source>
        <dbReference type="PROSITE" id="PS50119"/>
    </source>
</evidence>